<dbReference type="RefSeq" id="WP_127707751.1">
    <property type="nucleotide sequence ID" value="NZ_SACK01000010.1"/>
</dbReference>
<keyword evidence="7" id="KW-0653">Protein transport</keyword>
<dbReference type="InterPro" id="IPR008756">
    <property type="entry name" value="Peptidase_M56"/>
</dbReference>
<keyword evidence="3" id="KW-0813">Transport</keyword>
<feature type="transmembrane region" description="Helical" evidence="10">
    <location>
        <begin position="91"/>
        <end position="109"/>
    </location>
</feature>
<evidence type="ECO:0000256" key="6">
    <source>
        <dbReference type="ARBA" id="ARBA00022692"/>
    </source>
</evidence>
<dbReference type="GO" id="GO:0031992">
    <property type="term" value="F:energy transducer activity"/>
    <property type="evidence" value="ECO:0007669"/>
    <property type="project" value="TreeGrafter"/>
</dbReference>
<keyword evidence="5" id="KW-0997">Cell inner membrane</keyword>
<feature type="domain" description="TonB C-terminal" evidence="11">
    <location>
        <begin position="322"/>
        <end position="412"/>
    </location>
</feature>
<evidence type="ECO:0000256" key="3">
    <source>
        <dbReference type="ARBA" id="ARBA00022448"/>
    </source>
</evidence>
<evidence type="ECO:0000256" key="9">
    <source>
        <dbReference type="ARBA" id="ARBA00023136"/>
    </source>
</evidence>
<dbReference type="Pfam" id="PF03544">
    <property type="entry name" value="TonB_C"/>
    <property type="match status" value="1"/>
</dbReference>
<dbReference type="Pfam" id="PF05569">
    <property type="entry name" value="Peptidase_M56"/>
    <property type="match status" value="1"/>
</dbReference>
<keyword evidence="6 10" id="KW-0812">Transmembrane</keyword>
<dbReference type="Gene3D" id="3.30.1150.10">
    <property type="match status" value="1"/>
</dbReference>
<name>A0A437MKG3_9SPHI</name>
<gene>
    <name evidence="12" type="ORF">EOD41_18540</name>
</gene>
<evidence type="ECO:0000256" key="10">
    <source>
        <dbReference type="SAM" id="Phobius"/>
    </source>
</evidence>
<evidence type="ECO:0000256" key="4">
    <source>
        <dbReference type="ARBA" id="ARBA00022475"/>
    </source>
</evidence>
<dbReference type="CDD" id="cd07341">
    <property type="entry name" value="M56_BlaR1_MecR1_like"/>
    <property type="match status" value="1"/>
</dbReference>
<feature type="transmembrane region" description="Helical" evidence="10">
    <location>
        <begin position="264"/>
        <end position="283"/>
    </location>
</feature>
<evidence type="ECO:0000256" key="8">
    <source>
        <dbReference type="ARBA" id="ARBA00022989"/>
    </source>
</evidence>
<dbReference type="GO" id="GO:0055085">
    <property type="term" value="P:transmembrane transport"/>
    <property type="evidence" value="ECO:0007669"/>
    <property type="project" value="InterPro"/>
</dbReference>
<dbReference type="AlphaFoldDB" id="A0A437MKG3"/>
<keyword evidence="9 10" id="KW-0472">Membrane</keyword>
<keyword evidence="8 10" id="KW-1133">Transmembrane helix</keyword>
<comment type="subcellular location">
    <subcellularLocation>
        <location evidence="1">Cell inner membrane</location>
        <topology evidence="1">Single-pass membrane protein</topology>
        <orientation evidence="1">Periplasmic side</orientation>
    </subcellularLocation>
</comment>
<keyword evidence="4" id="KW-1003">Cell membrane</keyword>
<keyword evidence="13" id="KW-1185">Reference proteome</keyword>
<dbReference type="OrthoDB" id="649093at2"/>
<evidence type="ECO:0000256" key="5">
    <source>
        <dbReference type="ARBA" id="ARBA00022519"/>
    </source>
</evidence>
<comment type="caution">
    <text evidence="12">The sequence shown here is derived from an EMBL/GenBank/DDBJ whole genome shotgun (WGS) entry which is preliminary data.</text>
</comment>
<evidence type="ECO:0000256" key="1">
    <source>
        <dbReference type="ARBA" id="ARBA00004383"/>
    </source>
</evidence>
<evidence type="ECO:0000256" key="7">
    <source>
        <dbReference type="ARBA" id="ARBA00022927"/>
    </source>
</evidence>
<comment type="similarity">
    <text evidence="2">Belongs to the TonB family.</text>
</comment>
<feature type="transmembrane region" description="Helical" evidence="10">
    <location>
        <begin position="175"/>
        <end position="194"/>
    </location>
</feature>
<organism evidence="12 13">
    <name type="scientific">Mucilaginibacter limnophilus</name>
    <dbReference type="NCBI Taxonomy" id="1932778"/>
    <lineage>
        <taxon>Bacteria</taxon>
        <taxon>Pseudomonadati</taxon>
        <taxon>Bacteroidota</taxon>
        <taxon>Sphingobacteriia</taxon>
        <taxon>Sphingobacteriales</taxon>
        <taxon>Sphingobacteriaceae</taxon>
        <taxon>Mucilaginibacter</taxon>
    </lineage>
</organism>
<evidence type="ECO:0000256" key="2">
    <source>
        <dbReference type="ARBA" id="ARBA00006555"/>
    </source>
</evidence>
<dbReference type="SUPFAM" id="SSF74653">
    <property type="entry name" value="TolA/TonB C-terminal domain"/>
    <property type="match status" value="1"/>
</dbReference>
<accession>A0A437MKG3</accession>
<feature type="transmembrane region" description="Helical" evidence="10">
    <location>
        <begin position="226"/>
        <end position="244"/>
    </location>
</feature>
<dbReference type="InterPro" id="IPR037682">
    <property type="entry name" value="TonB_C"/>
</dbReference>
<dbReference type="NCBIfam" id="TIGR01352">
    <property type="entry name" value="tonB_Cterm"/>
    <property type="match status" value="1"/>
</dbReference>
<protein>
    <submittedName>
        <fullName evidence="12">M56 family peptidase</fullName>
    </submittedName>
</protein>
<dbReference type="EMBL" id="SACK01000010">
    <property type="protein sequence ID" value="RVT98085.1"/>
    <property type="molecule type" value="Genomic_DNA"/>
</dbReference>
<evidence type="ECO:0000259" key="11">
    <source>
        <dbReference type="PROSITE" id="PS52015"/>
    </source>
</evidence>
<reference evidence="12 13" key="1">
    <citation type="submission" date="2019-01" db="EMBL/GenBank/DDBJ databases">
        <authorList>
            <person name="Chen W.-M."/>
        </authorList>
    </citation>
    <scope>NUCLEOTIDE SEQUENCE [LARGE SCALE GENOMIC DNA]</scope>
    <source>
        <strain evidence="12 13">YBJ-36</strain>
    </source>
</reference>
<dbReference type="InterPro" id="IPR051045">
    <property type="entry name" value="TonB-dependent_transducer"/>
</dbReference>
<feature type="transmembrane region" description="Helical" evidence="10">
    <location>
        <begin position="36"/>
        <end position="55"/>
    </location>
</feature>
<evidence type="ECO:0000313" key="12">
    <source>
        <dbReference type="EMBL" id="RVT98085.1"/>
    </source>
</evidence>
<dbReference type="PANTHER" id="PTHR33446">
    <property type="entry name" value="PROTEIN TONB-RELATED"/>
    <property type="match status" value="1"/>
</dbReference>
<dbReference type="PROSITE" id="PS52015">
    <property type="entry name" value="TONB_CTD"/>
    <property type="match status" value="1"/>
</dbReference>
<sequence>MNWLYYLLEANIYLNVFYLAYYLLLSRDTHYNLNRAYLLCICCVAPILPLLQIGVLKPFQEQSVTTSYINQATSLADIRPPAVHSFNWQDTILYLYVAGVVVTIALLAIKLIRLYQLSAVNVHHTGNGYKIVYLESQNTAFSFFNNLFISTQVTDINTIIQHEQVHIRQKHSVDILFTEIIKIVFWFNPLVYLLQNSLKIQHEYIADEETAGNDNLAYSTFLVNNAYGLSGGAVTNSFFNYKLLKKRIIMLNKQRSGKLARLKYLLTVPLCAGMLCASTLSFSKNYGVDLLPRQVKAIKAAPASPDTVPQPPTVTSVRRSDKPLNELFNHIAKTVTYPAQAREKKVAGTVWVKFSLSSEGVIRDIKIDKSVGSGLDEAVIKSMKSFTGIIAKKSGPVTFPVTFKLMNKDNKPVGESKSELSENDQYSGVVVVGFVK</sequence>
<dbReference type="GO" id="GO:0098797">
    <property type="term" value="C:plasma membrane protein complex"/>
    <property type="evidence" value="ECO:0007669"/>
    <property type="project" value="TreeGrafter"/>
</dbReference>
<dbReference type="GO" id="GO:0015031">
    <property type="term" value="P:protein transport"/>
    <property type="evidence" value="ECO:0007669"/>
    <property type="project" value="UniProtKB-KW"/>
</dbReference>
<dbReference type="InterPro" id="IPR006260">
    <property type="entry name" value="TonB/TolA_C"/>
</dbReference>
<evidence type="ECO:0000313" key="13">
    <source>
        <dbReference type="Proteomes" id="UP000282759"/>
    </source>
</evidence>
<feature type="transmembrane region" description="Helical" evidence="10">
    <location>
        <begin position="6"/>
        <end position="24"/>
    </location>
</feature>
<dbReference type="PANTHER" id="PTHR33446:SF2">
    <property type="entry name" value="PROTEIN TONB"/>
    <property type="match status" value="1"/>
</dbReference>
<proteinExistence type="inferred from homology"/>
<dbReference type="Proteomes" id="UP000282759">
    <property type="component" value="Unassembled WGS sequence"/>
</dbReference>